<name>A0A8C4PZZ9_EPTBU</name>
<dbReference type="GO" id="GO:0003712">
    <property type="term" value="F:transcription coregulator activity"/>
    <property type="evidence" value="ECO:0007669"/>
    <property type="project" value="TreeGrafter"/>
</dbReference>
<evidence type="ECO:0000256" key="2">
    <source>
        <dbReference type="ARBA" id="ARBA00005625"/>
    </source>
</evidence>
<keyword evidence="3" id="KW-0539">Nucleus</keyword>
<evidence type="ECO:0000256" key="3">
    <source>
        <dbReference type="ARBA" id="ARBA00023242"/>
    </source>
</evidence>
<evidence type="ECO:0000256" key="4">
    <source>
        <dbReference type="SAM" id="MobiDB-lite"/>
    </source>
</evidence>
<evidence type="ECO:0000256" key="1">
    <source>
        <dbReference type="ARBA" id="ARBA00004123"/>
    </source>
</evidence>
<dbReference type="Ensembl" id="ENSEBUT00000008410.1">
    <property type="protein sequence ID" value="ENSEBUP00000007920.1"/>
    <property type="gene ID" value="ENSEBUG00000005157.1"/>
</dbReference>
<dbReference type="OMA" id="HQSECCY"/>
<dbReference type="GO" id="GO:0005634">
    <property type="term" value="C:nucleus"/>
    <property type="evidence" value="ECO:0007669"/>
    <property type="project" value="UniProtKB-SubCell"/>
</dbReference>
<keyword evidence="6" id="KW-1185">Reference proteome</keyword>
<dbReference type="GO" id="GO:0045089">
    <property type="term" value="P:positive regulation of innate immune response"/>
    <property type="evidence" value="ECO:0007669"/>
    <property type="project" value="TreeGrafter"/>
</dbReference>
<dbReference type="InterPro" id="IPR024132">
    <property type="entry name" value="Akirin"/>
</dbReference>
<comment type="similarity">
    <text evidence="2">Belongs to the akirin family.</text>
</comment>
<dbReference type="Proteomes" id="UP000694388">
    <property type="component" value="Unplaced"/>
</dbReference>
<feature type="region of interest" description="Disordered" evidence="4">
    <location>
        <begin position="1"/>
        <end position="57"/>
    </location>
</feature>
<dbReference type="GO" id="GO:0000785">
    <property type="term" value="C:chromatin"/>
    <property type="evidence" value="ECO:0007669"/>
    <property type="project" value="TreeGrafter"/>
</dbReference>
<dbReference type="PANTHER" id="PTHR13293">
    <property type="entry name" value="AKIRIN-RELATED"/>
    <property type="match status" value="1"/>
</dbReference>
<accession>A0A8C4PZZ9</accession>
<dbReference type="GO" id="GO:0045944">
    <property type="term" value="P:positive regulation of transcription by RNA polymerase II"/>
    <property type="evidence" value="ECO:0007669"/>
    <property type="project" value="TreeGrafter"/>
</dbReference>
<sequence length="160" mass="17995">MACGAAIPLKRPLDLEPRSGLSPKRRRCGSGGAASPGQPRKYLSLEPSPFGEVTPRLSSEQILESIRREFRRLQRRRHLEVSGSGAGRDGLSSTRETGLLTARQVAMICERALKEREEGLREEYNRLLTEKLNEQYDTFVKFSHDQILCCFGEKAPTYVS</sequence>
<dbReference type="GeneTree" id="ENSGT00940000156096"/>
<protein>
    <submittedName>
        <fullName evidence="5">Akirin 2</fullName>
    </submittedName>
</protein>
<evidence type="ECO:0000313" key="6">
    <source>
        <dbReference type="Proteomes" id="UP000694388"/>
    </source>
</evidence>
<dbReference type="PANTHER" id="PTHR13293:SF6">
    <property type="entry name" value="AKIRIN-RELATED"/>
    <property type="match status" value="1"/>
</dbReference>
<reference evidence="5" key="1">
    <citation type="submission" date="2025-08" db="UniProtKB">
        <authorList>
            <consortium name="Ensembl"/>
        </authorList>
    </citation>
    <scope>IDENTIFICATION</scope>
</reference>
<proteinExistence type="inferred from homology"/>
<organism evidence="5 6">
    <name type="scientific">Eptatretus burgeri</name>
    <name type="common">Inshore hagfish</name>
    <dbReference type="NCBI Taxonomy" id="7764"/>
    <lineage>
        <taxon>Eukaryota</taxon>
        <taxon>Metazoa</taxon>
        <taxon>Chordata</taxon>
        <taxon>Craniata</taxon>
        <taxon>Vertebrata</taxon>
        <taxon>Cyclostomata</taxon>
        <taxon>Myxini</taxon>
        <taxon>Myxiniformes</taxon>
        <taxon>Myxinidae</taxon>
        <taxon>Eptatretinae</taxon>
        <taxon>Eptatretus</taxon>
    </lineage>
</organism>
<evidence type="ECO:0000313" key="5">
    <source>
        <dbReference type="Ensembl" id="ENSEBUP00000007920.1"/>
    </source>
</evidence>
<dbReference type="AlphaFoldDB" id="A0A8C4PZZ9"/>
<reference evidence="5" key="2">
    <citation type="submission" date="2025-09" db="UniProtKB">
        <authorList>
            <consortium name="Ensembl"/>
        </authorList>
    </citation>
    <scope>IDENTIFICATION</scope>
</reference>
<comment type="subcellular location">
    <subcellularLocation>
        <location evidence="1">Nucleus</location>
    </subcellularLocation>
</comment>